<dbReference type="RefSeq" id="WP_135849229.1">
    <property type="nucleotide sequence ID" value="NZ_RHPJ01000002.1"/>
</dbReference>
<dbReference type="SUPFAM" id="SSF50475">
    <property type="entry name" value="FMN-binding split barrel"/>
    <property type="match status" value="1"/>
</dbReference>
<comment type="caution">
    <text evidence="1">The sequence shown here is derived from an EMBL/GenBank/DDBJ whole genome shotgun (WGS) entry which is preliminary data.</text>
</comment>
<evidence type="ECO:0000313" key="2">
    <source>
        <dbReference type="Proteomes" id="UP000297318"/>
    </source>
</evidence>
<dbReference type="AlphaFoldDB" id="A0A4Z1E348"/>
<reference evidence="1 2" key="1">
    <citation type="submission" date="2018-11" db="EMBL/GenBank/DDBJ databases">
        <title>Complete genome sequencing of the Actinobacteria Serinibacter sp. K3-2.</title>
        <authorList>
            <person name="Rakitin A.L."/>
            <person name="Beletsky A.V."/>
            <person name="Mardanov A.V."/>
            <person name="Ravin N.V."/>
            <person name="Gromova A.S."/>
            <person name="Filippova S.N."/>
            <person name="Gal'Chenko V.F."/>
        </authorList>
    </citation>
    <scope>NUCLEOTIDE SEQUENCE [LARGE SCALE GENOMIC DNA]</scope>
    <source>
        <strain evidence="1 2">K3-2</strain>
    </source>
</reference>
<organism evidence="1 2">
    <name type="scientific">Serinibacter arcticus</name>
    <dbReference type="NCBI Taxonomy" id="1655435"/>
    <lineage>
        <taxon>Bacteria</taxon>
        <taxon>Bacillati</taxon>
        <taxon>Actinomycetota</taxon>
        <taxon>Actinomycetes</taxon>
        <taxon>Micrococcales</taxon>
        <taxon>Beutenbergiaceae</taxon>
        <taxon>Serinibacter</taxon>
    </lineage>
</organism>
<dbReference type="Pfam" id="PF04299">
    <property type="entry name" value="FMN_bind_2"/>
    <property type="match status" value="1"/>
</dbReference>
<dbReference type="OrthoDB" id="9794948at2"/>
<dbReference type="EMBL" id="RHPJ01000002">
    <property type="protein sequence ID" value="TGO05182.1"/>
    <property type="molecule type" value="Genomic_DNA"/>
</dbReference>
<sequence>MLDTPDYLVDDVAWVRDLLGRRPWATIVAAPGGVPAATHMPVLLEERTADGDVLTLSTHLGIPDDATLGLVDGVEVLVVVEGASGYITPSWYAWGPAVPTWNVEVAHLTARVEILGPDDTWDVLVATVAAFEQARAEPFELTTAGPGGTDDLVYARRIARGVTGVRLHVTSWHAKNKMSQDKPAEVVARIVAGLETDGDVHADPALAVAMRAVHRDLP</sequence>
<dbReference type="Proteomes" id="UP000297318">
    <property type="component" value="Unassembled WGS sequence"/>
</dbReference>
<evidence type="ECO:0000313" key="1">
    <source>
        <dbReference type="EMBL" id="TGO05182.1"/>
    </source>
</evidence>
<dbReference type="PANTHER" id="PTHR35802">
    <property type="entry name" value="PROTEASE SYNTHASE AND SPORULATION PROTEIN PAI 2"/>
    <property type="match status" value="1"/>
</dbReference>
<gene>
    <name evidence="1" type="ORF">SERN_1186</name>
</gene>
<dbReference type="PANTHER" id="PTHR35802:SF1">
    <property type="entry name" value="PROTEASE SYNTHASE AND SPORULATION PROTEIN PAI 2"/>
    <property type="match status" value="1"/>
</dbReference>
<dbReference type="PIRSF" id="PIRSF010372">
    <property type="entry name" value="PaiB"/>
    <property type="match status" value="1"/>
</dbReference>
<dbReference type="InterPro" id="IPR007396">
    <property type="entry name" value="TR_PAI2-type"/>
</dbReference>
<name>A0A4Z1E348_9MICO</name>
<accession>A0A4Z1E348</accession>
<proteinExistence type="predicted"/>
<keyword evidence="2" id="KW-1185">Reference proteome</keyword>
<dbReference type="InterPro" id="IPR012349">
    <property type="entry name" value="Split_barrel_FMN-bd"/>
</dbReference>
<dbReference type="Gene3D" id="2.30.110.10">
    <property type="entry name" value="Electron Transport, Fmn-binding Protein, Chain A"/>
    <property type="match status" value="1"/>
</dbReference>
<protein>
    <submittedName>
        <fullName evidence="1">Transcriptional regulator</fullName>
    </submittedName>
</protein>